<name>A0A8S0RL41_OLEEU</name>
<proteinExistence type="predicted"/>
<protein>
    <submittedName>
        <fullName evidence="2">Cytochrome b6 (Chloroplast)</fullName>
    </submittedName>
</protein>
<dbReference type="PROSITE" id="PS51002">
    <property type="entry name" value="CYTB_NTER"/>
    <property type="match status" value="1"/>
</dbReference>
<dbReference type="PANTHER" id="PTHR19271">
    <property type="entry name" value="CYTOCHROME B"/>
    <property type="match status" value="1"/>
</dbReference>
<feature type="domain" description="Cytochrome b/b6 N-terminal region profile" evidence="1">
    <location>
        <begin position="1"/>
        <end position="127"/>
    </location>
</feature>
<dbReference type="OrthoDB" id="938622at2759"/>
<dbReference type="Gramene" id="OE9A104428T1">
    <property type="protein sequence ID" value="OE9A104428C1"/>
    <property type="gene ID" value="OE9A104428"/>
</dbReference>
<keyword evidence="3" id="KW-1185">Reference proteome</keyword>
<dbReference type="Gene3D" id="1.20.810.10">
    <property type="entry name" value="Cytochrome Bc1 Complex, Chain C"/>
    <property type="match status" value="1"/>
</dbReference>
<evidence type="ECO:0000313" key="2">
    <source>
        <dbReference type="EMBL" id="CAA2980107.1"/>
    </source>
</evidence>
<dbReference type="PANTHER" id="PTHR19271:SF16">
    <property type="entry name" value="CYTOCHROME B"/>
    <property type="match status" value="1"/>
</dbReference>
<dbReference type="InterPro" id="IPR005797">
    <property type="entry name" value="Cyt_b/b6_N"/>
</dbReference>
<dbReference type="GO" id="GO:0022904">
    <property type="term" value="P:respiratory electron transport chain"/>
    <property type="evidence" value="ECO:0007669"/>
    <property type="project" value="InterPro"/>
</dbReference>
<dbReference type="InterPro" id="IPR027387">
    <property type="entry name" value="Cytb/b6-like_sf"/>
</dbReference>
<comment type="caution">
    <text evidence="2">The sequence shown here is derived from an EMBL/GenBank/DDBJ whole genome shotgun (WGS) entry which is preliminary data.</text>
</comment>
<reference evidence="2 3" key="1">
    <citation type="submission" date="2019-12" db="EMBL/GenBank/DDBJ databases">
        <authorList>
            <person name="Alioto T."/>
            <person name="Alioto T."/>
            <person name="Gomez Garrido J."/>
        </authorList>
    </citation>
    <scope>NUCLEOTIDE SEQUENCE [LARGE SCALE GENOMIC DNA]</scope>
</reference>
<dbReference type="Pfam" id="PF00033">
    <property type="entry name" value="Cytochrome_B"/>
    <property type="match status" value="1"/>
</dbReference>
<dbReference type="GO" id="GO:0009055">
    <property type="term" value="F:electron transfer activity"/>
    <property type="evidence" value="ECO:0007669"/>
    <property type="project" value="InterPro"/>
</dbReference>
<dbReference type="Proteomes" id="UP000594638">
    <property type="component" value="Unassembled WGS sequence"/>
</dbReference>
<organism evidence="2 3">
    <name type="scientific">Olea europaea subsp. europaea</name>
    <dbReference type="NCBI Taxonomy" id="158383"/>
    <lineage>
        <taxon>Eukaryota</taxon>
        <taxon>Viridiplantae</taxon>
        <taxon>Streptophyta</taxon>
        <taxon>Embryophyta</taxon>
        <taxon>Tracheophyta</taxon>
        <taxon>Spermatophyta</taxon>
        <taxon>Magnoliopsida</taxon>
        <taxon>eudicotyledons</taxon>
        <taxon>Gunneridae</taxon>
        <taxon>Pentapetalae</taxon>
        <taxon>asterids</taxon>
        <taxon>lamiids</taxon>
        <taxon>Lamiales</taxon>
        <taxon>Oleaceae</taxon>
        <taxon>Oleeae</taxon>
        <taxon>Olea</taxon>
    </lineage>
</organism>
<dbReference type="AlphaFoldDB" id="A0A8S0RL41"/>
<evidence type="ECO:0000259" key="1">
    <source>
        <dbReference type="PROSITE" id="PS51002"/>
    </source>
</evidence>
<accession>A0A8S0RL41</accession>
<evidence type="ECO:0000313" key="3">
    <source>
        <dbReference type="Proteomes" id="UP000594638"/>
    </source>
</evidence>
<dbReference type="InterPro" id="IPR016174">
    <property type="entry name" value="Di-haem_cyt_TM"/>
</dbReference>
<dbReference type="SUPFAM" id="SSF81342">
    <property type="entry name" value="Transmembrane di-heme cytochromes"/>
    <property type="match status" value="1"/>
</dbReference>
<sequence length="127" mass="14104">MFAFKPDFCKGHCAARHSAWVTGVVLGVLTASFGVTGYSLPQDQIGYWTVKIVTGVPEAIPVIGSPLAQTGEFILEAEELLKLRETLTKIRSFSYSKISPLALCFHIENYLQMKRCQRGLKFYGSDL</sequence>
<dbReference type="EMBL" id="CACTIH010003640">
    <property type="protein sequence ID" value="CAA2980107.1"/>
    <property type="molecule type" value="Genomic_DNA"/>
</dbReference>
<dbReference type="GO" id="GO:0016491">
    <property type="term" value="F:oxidoreductase activity"/>
    <property type="evidence" value="ECO:0007669"/>
    <property type="project" value="InterPro"/>
</dbReference>
<gene>
    <name evidence="2" type="ORF">OLEA9_A104428</name>
</gene>
<dbReference type="GO" id="GO:0016020">
    <property type="term" value="C:membrane"/>
    <property type="evidence" value="ECO:0007669"/>
    <property type="project" value="InterPro"/>
</dbReference>